<feature type="region of interest" description="Disordered" evidence="1">
    <location>
        <begin position="41"/>
        <end position="60"/>
    </location>
</feature>
<proteinExistence type="predicted"/>
<gene>
    <name evidence="2" type="ORF">Y5S_03611</name>
</gene>
<evidence type="ECO:0000313" key="3">
    <source>
        <dbReference type="Proteomes" id="UP000029444"/>
    </source>
</evidence>
<dbReference type="EMBL" id="ARXV01000022">
    <property type="protein sequence ID" value="KGD62656.1"/>
    <property type="molecule type" value="Genomic_DNA"/>
</dbReference>
<keyword evidence="3" id="KW-1185">Reference proteome</keyword>
<dbReference type="PATRIC" id="fig|1177154.3.peg.3619"/>
<dbReference type="Proteomes" id="UP000029444">
    <property type="component" value="Unassembled WGS sequence"/>
</dbReference>
<evidence type="ECO:0000256" key="1">
    <source>
        <dbReference type="SAM" id="MobiDB-lite"/>
    </source>
</evidence>
<protein>
    <submittedName>
        <fullName evidence="2">Uncharacterized protein</fullName>
    </submittedName>
</protein>
<dbReference type="RefSeq" id="WP_035235089.1">
    <property type="nucleotide sequence ID" value="NZ_ARXV01000022.1"/>
</dbReference>
<evidence type="ECO:0000313" key="2">
    <source>
        <dbReference type="EMBL" id="KGD62656.1"/>
    </source>
</evidence>
<dbReference type="AlphaFoldDB" id="A0A095SDG8"/>
<organism evidence="2 3">
    <name type="scientific">Alcanivorax nanhaiticus</name>
    <dbReference type="NCBI Taxonomy" id="1177154"/>
    <lineage>
        <taxon>Bacteria</taxon>
        <taxon>Pseudomonadati</taxon>
        <taxon>Pseudomonadota</taxon>
        <taxon>Gammaproteobacteria</taxon>
        <taxon>Oceanospirillales</taxon>
        <taxon>Alcanivoracaceae</taxon>
        <taxon>Alcanivorax</taxon>
    </lineage>
</organism>
<comment type="caution">
    <text evidence="2">The sequence shown here is derived from an EMBL/GenBank/DDBJ whole genome shotgun (WGS) entry which is preliminary data.</text>
</comment>
<accession>A0A095SDG8</accession>
<sequence>MSKPPTRILLIVMILLGAFVLSKWLIFQTLLQPDDTARYRLPAAPTEAGPIPNEQQQSAD</sequence>
<dbReference type="OrthoDB" id="6080722at2"/>
<dbReference type="STRING" id="1177154.Y5S_03611"/>
<reference evidence="2 3" key="1">
    <citation type="submission" date="2012-09" db="EMBL/GenBank/DDBJ databases">
        <title>Genome Sequence of alkane-degrading Bacterium Alcanivorax sp. 19-m-6.</title>
        <authorList>
            <person name="Lai Q."/>
            <person name="Shao Z."/>
        </authorList>
    </citation>
    <scope>NUCLEOTIDE SEQUENCE [LARGE SCALE GENOMIC DNA]</scope>
    <source>
        <strain evidence="2 3">19-m-6</strain>
    </source>
</reference>
<name>A0A095SDG8_9GAMM</name>